<proteinExistence type="predicted"/>
<dbReference type="AlphaFoldDB" id="A0A6H9YPN6"/>
<dbReference type="EMBL" id="WBMT01000007">
    <property type="protein sequence ID" value="KAB2348317.1"/>
    <property type="molecule type" value="Genomic_DNA"/>
</dbReference>
<dbReference type="SUPFAM" id="SSF49384">
    <property type="entry name" value="Carbohydrate-binding domain"/>
    <property type="match status" value="1"/>
</dbReference>
<dbReference type="RefSeq" id="WP_151561046.1">
    <property type="nucleotide sequence ID" value="NZ_WBMT01000007.1"/>
</dbReference>
<name>A0A6H9YPN6_9ACTN</name>
<dbReference type="Proteomes" id="UP000468735">
    <property type="component" value="Unassembled WGS sequence"/>
</dbReference>
<dbReference type="GO" id="GO:0004553">
    <property type="term" value="F:hydrolase activity, hydrolyzing O-glycosyl compounds"/>
    <property type="evidence" value="ECO:0007669"/>
    <property type="project" value="InterPro"/>
</dbReference>
<accession>A0A6H9YPN6</accession>
<protein>
    <recommendedName>
        <fullName evidence="3">CBM2 domain-containing protein</fullName>
    </recommendedName>
</protein>
<gene>
    <name evidence="4" type="ORF">F8566_16035</name>
</gene>
<feature type="compositionally biased region" description="Low complexity" evidence="1">
    <location>
        <begin position="59"/>
        <end position="72"/>
    </location>
</feature>
<feature type="compositionally biased region" description="Pro residues" evidence="1">
    <location>
        <begin position="184"/>
        <end position="206"/>
    </location>
</feature>
<dbReference type="SMART" id="SM00637">
    <property type="entry name" value="CBD_II"/>
    <property type="match status" value="1"/>
</dbReference>
<feature type="domain" description="CBM2" evidence="3">
    <location>
        <begin position="200"/>
        <end position="304"/>
    </location>
</feature>
<evidence type="ECO:0000259" key="3">
    <source>
        <dbReference type="PROSITE" id="PS51173"/>
    </source>
</evidence>
<keyword evidence="2" id="KW-0812">Transmembrane</keyword>
<dbReference type="GO" id="GO:0030247">
    <property type="term" value="F:polysaccharide binding"/>
    <property type="evidence" value="ECO:0007669"/>
    <property type="project" value="UniProtKB-UniRule"/>
</dbReference>
<comment type="caution">
    <text evidence="4">The sequence shown here is derived from an EMBL/GenBank/DDBJ whole genome shotgun (WGS) entry which is preliminary data.</text>
</comment>
<organism evidence="4 5">
    <name type="scientific">Actinomadura rudentiformis</name>
    <dbReference type="NCBI Taxonomy" id="359158"/>
    <lineage>
        <taxon>Bacteria</taxon>
        <taxon>Bacillati</taxon>
        <taxon>Actinomycetota</taxon>
        <taxon>Actinomycetes</taxon>
        <taxon>Streptosporangiales</taxon>
        <taxon>Thermomonosporaceae</taxon>
        <taxon>Actinomadura</taxon>
    </lineage>
</organism>
<evidence type="ECO:0000313" key="4">
    <source>
        <dbReference type="EMBL" id="KAB2348317.1"/>
    </source>
</evidence>
<dbReference type="Pfam" id="PF00553">
    <property type="entry name" value="CBM_2"/>
    <property type="match status" value="1"/>
</dbReference>
<dbReference type="InterPro" id="IPR012291">
    <property type="entry name" value="CBM2_carb-bd_dom_sf"/>
</dbReference>
<dbReference type="OrthoDB" id="9803686at2"/>
<keyword evidence="5" id="KW-1185">Reference proteome</keyword>
<feature type="transmembrane region" description="Helical" evidence="2">
    <location>
        <begin position="88"/>
        <end position="112"/>
    </location>
</feature>
<keyword evidence="2" id="KW-0472">Membrane</keyword>
<dbReference type="InterPro" id="IPR008965">
    <property type="entry name" value="CBM2/CBM3_carb-bd_dom_sf"/>
</dbReference>
<sequence>MSEQGTRPYGRDPQGVVWPDTLVVARPGTAAGAAAVPSGVPGAVPGGVQSGMPGAVMSAQGPAGPDGAPGRQGRAGRRRARDRRQPPWRFVAAGAAGVVTFGATLVGLNAVFGDEDGPPRTQALKACDAPGCEAPEVLPTTATPSSEESPLPPKTAKPTKRPSSSPSPASPPTVKPQTTGKPTTPAPPAVPTPPKQEPRTAPPGPPVTVSYTGSDSGYWEYRGTFTVTNRSGATLQGWRLAFNLPWHTRLRAVWPFPWHREGWTVVVNGGTLANGASHTVTFLARGRTDPPTGCTINYSACEPR</sequence>
<reference evidence="4 5" key="1">
    <citation type="submission" date="2019-09" db="EMBL/GenBank/DDBJ databases">
        <title>Actinomadura physcomitrii sp. nov., a novel actinomycete isolated from moss [Physcomitrium sphaericum (Ludw) Fuernr].</title>
        <authorList>
            <person name="Zhuang X."/>
            <person name="Liu C."/>
        </authorList>
    </citation>
    <scope>NUCLEOTIDE SEQUENCE [LARGE SCALE GENOMIC DNA]</scope>
    <source>
        <strain evidence="4 5">HMC1</strain>
    </source>
</reference>
<feature type="region of interest" description="Disordered" evidence="1">
    <location>
        <begin position="135"/>
        <end position="211"/>
    </location>
</feature>
<feature type="region of interest" description="Disordered" evidence="1">
    <location>
        <begin position="53"/>
        <end position="88"/>
    </location>
</feature>
<evidence type="ECO:0000256" key="2">
    <source>
        <dbReference type="SAM" id="Phobius"/>
    </source>
</evidence>
<dbReference type="InterPro" id="IPR001919">
    <property type="entry name" value="CBD2"/>
</dbReference>
<dbReference type="GO" id="GO:0005975">
    <property type="term" value="P:carbohydrate metabolic process"/>
    <property type="evidence" value="ECO:0007669"/>
    <property type="project" value="InterPro"/>
</dbReference>
<dbReference type="PROSITE" id="PS51173">
    <property type="entry name" value="CBM2"/>
    <property type="match status" value="1"/>
</dbReference>
<evidence type="ECO:0000256" key="1">
    <source>
        <dbReference type="SAM" id="MobiDB-lite"/>
    </source>
</evidence>
<dbReference type="Gene3D" id="2.60.40.290">
    <property type="match status" value="1"/>
</dbReference>
<evidence type="ECO:0000313" key="5">
    <source>
        <dbReference type="Proteomes" id="UP000468735"/>
    </source>
</evidence>
<keyword evidence="2" id="KW-1133">Transmembrane helix</keyword>